<accession>A0A261G892</accession>
<dbReference type="AlphaFoldDB" id="A0A261G892"/>
<dbReference type="Proteomes" id="UP000216451">
    <property type="component" value="Unassembled WGS sequence"/>
</dbReference>
<sequence>MNLSKLYVPSSSRVSGASRGILAVDACKGEISRLAPLARDDKAGGFARGDKRDGDGWDGGHRHRVVPALVVLLRCMMVPQYGHRLLSCIPGQTGLSTSTNPSLENASRHVSHILCAVPLYQRKNYQTEATPTPTRTRKRFPTHLCAPTHICAYSQLLMRHCRNRANGNTKNPQVPKDLRKYIQPKA</sequence>
<reference evidence="1 2" key="1">
    <citation type="journal article" date="2017" name="BMC Genomics">
        <title>Comparative genomic and phylogenomic analyses of the Bifidobacteriaceae family.</title>
        <authorList>
            <person name="Lugli G.A."/>
            <person name="Milani C."/>
            <person name="Turroni F."/>
            <person name="Duranti S."/>
            <person name="Mancabelli L."/>
            <person name="Mangifesta M."/>
            <person name="Ferrario C."/>
            <person name="Modesto M."/>
            <person name="Mattarelli P."/>
            <person name="Jiri K."/>
            <person name="van Sinderen D."/>
            <person name="Ventura M."/>
        </authorList>
    </citation>
    <scope>NUCLEOTIDE SEQUENCE [LARGE SCALE GENOMIC DNA]</scope>
    <source>
        <strain evidence="1 2">LMG 28769</strain>
    </source>
</reference>
<organism evidence="1 2">
    <name type="scientific">Bifidobacterium aquikefiri</name>
    <dbReference type="NCBI Taxonomy" id="1653207"/>
    <lineage>
        <taxon>Bacteria</taxon>
        <taxon>Bacillati</taxon>
        <taxon>Actinomycetota</taxon>
        <taxon>Actinomycetes</taxon>
        <taxon>Bifidobacteriales</taxon>
        <taxon>Bifidobacteriaceae</taxon>
        <taxon>Bifidobacterium</taxon>
    </lineage>
</organism>
<dbReference type="EMBL" id="MWXA01000004">
    <property type="protein sequence ID" value="OZG67624.1"/>
    <property type="molecule type" value="Genomic_DNA"/>
</dbReference>
<evidence type="ECO:0000313" key="1">
    <source>
        <dbReference type="EMBL" id="OZG67624.1"/>
    </source>
</evidence>
<gene>
    <name evidence="1" type="ORF">BAQU_0716</name>
</gene>
<proteinExistence type="predicted"/>
<keyword evidence="2" id="KW-1185">Reference proteome</keyword>
<protein>
    <submittedName>
        <fullName evidence="1">Uncharacterized protein</fullName>
    </submittedName>
</protein>
<evidence type="ECO:0000313" key="2">
    <source>
        <dbReference type="Proteomes" id="UP000216451"/>
    </source>
</evidence>
<name>A0A261G892_9BIFI</name>
<comment type="caution">
    <text evidence="1">The sequence shown here is derived from an EMBL/GenBank/DDBJ whole genome shotgun (WGS) entry which is preliminary data.</text>
</comment>